<accession>A0ABW1IY82</accession>
<evidence type="ECO:0000259" key="1">
    <source>
        <dbReference type="Pfam" id="PF12728"/>
    </source>
</evidence>
<evidence type="ECO:0000313" key="2">
    <source>
        <dbReference type="EMBL" id="MFC5993479.1"/>
    </source>
</evidence>
<dbReference type="RefSeq" id="WP_379583082.1">
    <property type="nucleotide sequence ID" value="NZ_JBHSQW010000009.1"/>
</dbReference>
<organism evidence="2 3">
    <name type="scientific">Pseudonocardia hispaniensis</name>
    <dbReference type="NCBI Taxonomy" id="904933"/>
    <lineage>
        <taxon>Bacteria</taxon>
        <taxon>Bacillati</taxon>
        <taxon>Actinomycetota</taxon>
        <taxon>Actinomycetes</taxon>
        <taxon>Pseudonocardiales</taxon>
        <taxon>Pseudonocardiaceae</taxon>
        <taxon>Pseudonocardia</taxon>
    </lineage>
</organism>
<comment type="caution">
    <text evidence="2">The sequence shown here is derived from an EMBL/GenBank/DDBJ whole genome shotgun (WGS) entry which is preliminary data.</text>
</comment>
<dbReference type="SUPFAM" id="SSF46955">
    <property type="entry name" value="Putative DNA-binding domain"/>
    <property type="match status" value="1"/>
</dbReference>
<dbReference type="Pfam" id="PF12728">
    <property type="entry name" value="HTH_17"/>
    <property type="match status" value="1"/>
</dbReference>
<dbReference type="EMBL" id="JBHSQW010000009">
    <property type="protein sequence ID" value="MFC5993479.1"/>
    <property type="molecule type" value="Genomic_DNA"/>
</dbReference>
<gene>
    <name evidence="2" type="ORF">ACFQE5_04525</name>
</gene>
<proteinExistence type="predicted"/>
<keyword evidence="3" id="KW-1185">Reference proteome</keyword>
<evidence type="ECO:0000313" key="3">
    <source>
        <dbReference type="Proteomes" id="UP001596302"/>
    </source>
</evidence>
<dbReference type="InterPro" id="IPR009061">
    <property type="entry name" value="DNA-bd_dom_put_sf"/>
</dbReference>
<dbReference type="NCBIfam" id="TIGR01764">
    <property type="entry name" value="excise"/>
    <property type="match status" value="1"/>
</dbReference>
<name>A0ABW1IY82_9PSEU</name>
<dbReference type="InterPro" id="IPR010093">
    <property type="entry name" value="SinI_DNA-bd"/>
</dbReference>
<dbReference type="InterPro" id="IPR041657">
    <property type="entry name" value="HTH_17"/>
</dbReference>
<feature type="domain" description="Helix-turn-helix" evidence="1">
    <location>
        <begin position="73"/>
        <end position="122"/>
    </location>
</feature>
<protein>
    <submittedName>
        <fullName evidence="2">Helix-turn-helix domain-containing protein</fullName>
    </submittedName>
</protein>
<reference evidence="3" key="1">
    <citation type="journal article" date="2019" name="Int. J. Syst. Evol. Microbiol.">
        <title>The Global Catalogue of Microorganisms (GCM) 10K type strain sequencing project: providing services to taxonomists for standard genome sequencing and annotation.</title>
        <authorList>
            <consortium name="The Broad Institute Genomics Platform"/>
            <consortium name="The Broad Institute Genome Sequencing Center for Infectious Disease"/>
            <person name="Wu L."/>
            <person name="Ma J."/>
        </authorList>
    </citation>
    <scope>NUCLEOTIDE SEQUENCE [LARGE SCALE GENOMIC DNA]</scope>
    <source>
        <strain evidence="3">CCM 8391</strain>
    </source>
</reference>
<sequence>MSATLSERTVLPDEPAERMVDLLVALKTHGRPALVAADGTHIELPEELYEVLKDVVAALSQGLAITVAPQHTVLTTSQAADLLGVSRPTVVRLLEAGEIPFDKPGRHRRIRLRDLLAYQERARRARAAGLDEMVRASEDAGLYDLPADASFERTVDRPEVDEG</sequence>
<dbReference type="Proteomes" id="UP001596302">
    <property type="component" value="Unassembled WGS sequence"/>
</dbReference>